<proteinExistence type="predicted"/>
<organism evidence="1">
    <name type="scientific">viral metagenome</name>
    <dbReference type="NCBI Taxonomy" id="1070528"/>
    <lineage>
        <taxon>unclassified sequences</taxon>
        <taxon>metagenomes</taxon>
        <taxon>organismal metagenomes</taxon>
    </lineage>
</organism>
<name>A0A6M3IIG2_9ZZZZ</name>
<evidence type="ECO:0000313" key="1">
    <source>
        <dbReference type="EMBL" id="QJA57145.1"/>
    </source>
</evidence>
<dbReference type="EMBL" id="MT141256">
    <property type="protein sequence ID" value="QJA57145.1"/>
    <property type="molecule type" value="Genomic_DNA"/>
</dbReference>
<dbReference type="AlphaFoldDB" id="A0A6M3IIG2"/>
<protein>
    <submittedName>
        <fullName evidence="1">Uncharacterized protein</fullName>
    </submittedName>
</protein>
<gene>
    <name evidence="1" type="ORF">MM415B01704_0013</name>
</gene>
<reference evidence="1" key="1">
    <citation type="submission" date="2020-03" db="EMBL/GenBank/DDBJ databases">
        <title>The deep terrestrial virosphere.</title>
        <authorList>
            <person name="Holmfeldt K."/>
            <person name="Nilsson E."/>
            <person name="Simone D."/>
            <person name="Lopez-Fernandez M."/>
            <person name="Wu X."/>
            <person name="de Brujin I."/>
            <person name="Lundin D."/>
            <person name="Andersson A."/>
            <person name="Bertilsson S."/>
            <person name="Dopson M."/>
        </authorList>
    </citation>
    <scope>NUCLEOTIDE SEQUENCE</scope>
    <source>
        <strain evidence="1">MM415B01704</strain>
    </source>
</reference>
<accession>A0A6M3IIG2</accession>
<sequence>MLEEMYKDWHVICPKDSISKEALRKFREEKHIIAEEYFKPSPLPRIQLFTRLMLGYPWRDYVIQFVKDPLRLAITRAKTLSEIFITLKTSAKRMPAEITRENSKMPNTHVLFDIEDKFFEYEKNGSRIPLYRAAFKIYKGEVEHDTDYSFRGEWLLEEQIKAILDGRWKPRPEGAPHHSKWKEPEPYGGRHSIVYKLQEHAEEIKKLLEDEV</sequence>